<accession>A6GAT5</accession>
<dbReference type="EMBL" id="ABCS01000053">
    <property type="protein sequence ID" value="EDM77026.1"/>
    <property type="molecule type" value="Genomic_DNA"/>
</dbReference>
<reference evidence="3 4" key="1">
    <citation type="submission" date="2007-06" db="EMBL/GenBank/DDBJ databases">
        <authorList>
            <person name="Shimkets L."/>
            <person name="Ferriera S."/>
            <person name="Johnson J."/>
            <person name="Kravitz S."/>
            <person name="Beeson K."/>
            <person name="Sutton G."/>
            <person name="Rogers Y.-H."/>
            <person name="Friedman R."/>
            <person name="Frazier M."/>
            <person name="Venter J.C."/>
        </authorList>
    </citation>
    <scope>NUCLEOTIDE SEQUENCE [LARGE SCALE GENOMIC DNA]</scope>
    <source>
        <strain evidence="3 4">SIR-1</strain>
    </source>
</reference>
<dbReference type="AlphaFoldDB" id="A6GAT5"/>
<keyword evidence="2" id="KW-0732">Signal</keyword>
<keyword evidence="4" id="KW-1185">Reference proteome</keyword>
<sequence length="176" mass="18195">MVAPPLQPRAVGLALALACACTSEATPDESDAAGESSTESDTDTDTDTTPGTEMGTETDAETEAEDTEAPAVHVNWIEVAASDYKLELEPEFDGAITDYSALADGPGIEVYVDVNLDADVEGVTVNGEPAYLWGFRTWRSAETTGLAAPTAAVVEVLAAPAAVPTYTIEVLADDPG</sequence>
<evidence type="ECO:0000256" key="1">
    <source>
        <dbReference type="SAM" id="MobiDB-lite"/>
    </source>
</evidence>
<organism evidence="3 4">
    <name type="scientific">Plesiocystis pacifica SIR-1</name>
    <dbReference type="NCBI Taxonomy" id="391625"/>
    <lineage>
        <taxon>Bacteria</taxon>
        <taxon>Pseudomonadati</taxon>
        <taxon>Myxococcota</taxon>
        <taxon>Polyangia</taxon>
        <taxon>Nannocystales</taxon>
        <taxon>Nannocystaceae</taxon>
        <taxon>Plesiocystis</taxon>
    </lineage>
</organism>
<feature type="region of interest" description="Disordered" evidence="1">
    <location>
        <begin position="23"/>
        <end position="71"/>
    </location>
</feature>
<dbReference type="RefSeq" id="WP_006973827.1">
    <property type="nucleotide sequence ID" value="NZ_ABCS01000053.1"/>
</dbReference>
<evidence type="ECO:0008006" key="5">
    <source>
        <dbReference type="Google" id="ProtNLM"/>
    </source>
</evidence>
<dbReference type="Proteomes" id="UP000005801">
    <property type="component" value="Unassembled WGS sequence"/>
</dbReference>
<feature type="signal peptide" evidence="2">
    <location>
        <begin position="1"/>
        <end position="25"/>
    </location>
</feature>
<gene>
    <name evidence="3" type="ORF">PPSIR1_16035</name>
</gene>
<proteinExistence type="predicted"/>
<feature type="compositionally biased region" description="Acidic residues" evidence="1">
    <location>
        <begin position="26"/>
        <end position="46"/>
    </location>
</feature>
<protein>
    <recommendedName>
        <fullName evidence="5">Lipoprotein</fullName>
    </recommendedName>
</protein>
<evidence type="ECO:0000256" key="2">
    <source>
        <dbReference type="SAM" id="SignalP"/>
    </source>
</evidence>
<evidence type="ECO:0000313" key="4">
    <source>
        <dbReference type="Proteomes" id="UP000005801"/>
    </source>
</evidence>
<feature type="chain" id="PRO_5002697604" description="Lipoprotein" evidence="2">
    <location>
        <begin position="26"/>
        <end position="176"/>
    </location>
</feature>
<comment type="caution">
    <text evidence="3">The sequence shown here is derived from an EMBL/GenBank/DDBJ whole genome shotgun (WGS) entry which is preliminary data.</text>
</comment>
<name>A6GAT5_9BACT</name>
<evidence type="ECO:0000313" key="3">
    <source>
        <dbReference type="EMBL" id="EDM77026.1"/>
    </source>
</evidence>
<feature type="compositionally biased region" description="Acidic residues" evidence="1">
    <location>
        <begin position="56"/>
        <end position="68"/>
    </location>
</feature>